<feature type="compositionally biased region" description="Basic residues" evidence="2">
    <location>
        <begin position="62"/>
        <end position="75"/>
    </location>
</feature>
<evidence type="ECO:0000313" key="5">
    <source>
        <dbReference type="Proteomes" id="UP000015105"/>
    </source>
</evidence>
<evidence type="ECO:0000259" key="3">
    <source>
        <dbReference type="PROSITE" id="PS50157"/>
    </source>
</evidence>
<dbReference type="PANTHER" id="PTHR45730">
    <property type="entry name" value="ZINC FINGER PROTEIN JAGGED"/>
    <property type="match status" value="1"/>
</dbReference>
<dbReference type="InterPro" id="IPR045320">
    <property type="entry name" value="JAGGED/SL1-like"/>
</dbReference>
<dbReference type="Gramene" id="AET4Gv20758400.1">
    <property type="protein sequence ID" value="AET4Gv20758400.1"/>
    <property type="gene ID" value="AET4Gv20758400"/>
</dbReference>
<feature type="region of interest" description="Disordered" evidence="2">
    <location>
        <begin position="56"/>
        <end position="97"/>
    </location>
</feature>
<accession>A0A453J1G3</accession>
<organism evidence="4 5">
    <name type="scientific">Aegilops tauschii subsp. strangulata</name>
    <name type="common">Goatgrass</name>
    <dbReference type="NCBI Taxonomy" id="200361"/>
    <lineage>
        <taxon>Eukaryota</taxon>
        <taxon>Viridiplantae</taxon>
        <taxon>Streptophyta</taxon>
        <taxon>Embryophyta</taxon>
        <taxon>Tracheophyta</taxon>
        <taxon>Spermatophyta</taxon>
        <taxon>Magnoliopsida</taxon>
        <taxon>Liliopsida</taxon>
        <taxon>Poales</taxon>
        <taxon>Poaceae</taxon>
        <taxon>BOP clade</taxon>
        <taxon>Pooideae</taxon>
        <taxon>Triticodae</taxon>
        <taxon>Triticeae</taxon>
        <taxon>Triticinae</taxon>
        <taxon>Aegilops</taxon>
    </lineage>
</organism>
<reference evidence="4" key="3">
    <citation type="journal article" date="2017" name="Nature">
        <title>Genome sequence of the progenitor of the wheat D genome Aegilops tauschii.</title>
        <authorList>
            <person name="Luo M.C."/>
            <person name="Gu Y.Q."/>
            <person name="Puiu D."/>
            <person name="Wang H."/>
            <person name="Twardziok S.O."/>
            <person name="Deal K.R."/>
            <person name="Huo N."/>
            <person name="Zhu T."/>
            <person name="Wang L."/>
            <person name="Wang Y."/>
            <person name="McGuire P.E."/>
            <person name="Liu S."/>
            <person name="Long H."/>
            <person name="Ramasamy R.K."/>
            <person name="Rodriguez J.C."/>
            <person name="Van S.L."/>
            <person name="Yuan L."/>
            <person name="Wang Z."/>
            <person name="Xia Z."/>
            <person name="Xiao L."/>
            <person name="Anderson O.D."/>
            <person name="Ouyang S."/>
            <person name="Liang Y."/>
            <person name="Zimin A.V."/>
            <person name="Pertea G."/>
            <person name="Qi P."/>
            <person name="Bennetzen J.L."/>
            <person name="Dai X."/>
            <person name="Dawson M.W."/>
            <person name="Muller H.G."/>
            <person name="Kugler K."/>
            <person name="Rivarola-Duarte L."/>
            <person name="Spannagl M."/>
            <person name="Mayer K.F.X."/>
            <person name="Lu F.H."/>
            <person name="Bevan M.W."/>
            <person name="Leroy P."/>
            <person name="Li P."/>
            <person name="You F.M."/>
            <person name="Sun Q."/>
            <person name="Liu Z."/>
            <person name="Lyons E."/>
            <person name="Wicker T."/>
            <person name="Salzberg S.L."/>
            <person name="Devos K.M."/>
            <person name="Dvorak J."/>
        </authorList>
    </citation>
    <scope>NUCLEOTIDE SEQUENCE [LARGE SCALE GENOMIC DNA]</scope>
    <source>
        <strain evidence="4">cv. AL8/78</strain>
    </source>
</reference>
<reference evidence="4" key="5">
    <citation type="journal article" date="2021" name="G3 (Bethesda)">
        <title>Aegilops tauschii genome assembly Aet v5.0 features greater sequence contiguity and improved annotation.</title>
        <authorList>
            <person name="Wang L."/>
            <person name="Zhu T."/>
            <person name="Rodriguez J.C."/>
            <person name="Deal K.R."/>
            <person name="Dubcovsky J."/>
            <person name="McGuire P.E."/>
            <person name="Lux T."/>
            <person name="Spannagl M."/>
            <person name="Mayer K.F.X."/>
            <person name="Baldrich P."/>
            <person name="Meyers B.C."/>
            <person name="Huo N."/>
            <person name="Gu Y.Q."/>
            <person name="Zhou H."/>
            <person name="Devos K.M."/>
            <person name="Bennetzen J.L."/>
            <person name="Unver T."/>
            <person name="Budak H."/>
            <person name="Gulick P.J."/>
            <person name="Galiba G."/>
            <person name="Kalapos B."/>
            <person name="Nelson D.R."/>
            <person name="Li P."/>
            <person name="You F.M."/>
            <person name="Luo M.C."/>
            <person name="Dvorak J."/>
        </authorList>
    </citation>
    <scope>NUCLEOTIDE SEQUENCE [LARGE SCALE GENOMIC DNA]</scope>
    <source>
        <strain evidence="4">cv. AL8/78</strain>
    </source>
</reference>
<keyword evidence="1" id="KW-0863">Zinc-finger</keyword>
<keyword evidence="1" id="KW-0479">Metal-binding</keyword>
<dbReference type="PROSITE" id="PS00028">
    <property type="entry name" value="ZINC_FINGER_C2H2_1"/>
    <property type="match status" value="1"/>
</dbReference>
<keyword evidence="5" id="KW-1185">Reference proteome</keyword>
<dbReference type="Gene3D" id="3.30.160.60">
    <property type="entry name" value="Classic Zinc Finger"/>
    <property type="match status" value="1"/>
</dbReference>
<dbReference type="PANTHER" id="PTHR45730:SF132">
    <property type="entry name" value="C2H2-TYPE DOMAIN-CONTAINING PROTEIN"/>
    <property type="match status" value="1"/>
</dbReference>
<evidence type="ECO:0000313" key="4">
    <source>
        <dbReference type="EnsemblPlants" id="AET4Gv20758400.1"/>
    </source>
</evidence>
<name>A0A453J1G3_AEGTS</name>
<reference evidence="4" key="4">
    <citation type="submission" date="2019-03" db="UniProtKB">
        <authorList>
            <consortium name="EnsemblPlants"/>
        </authorList>
    </citation>
    <scope>IDENTIFICATION</scope>
</reference>
<dbReference type="GO" id="GO:0003700">
    <property type="term" value="F:DNA-binding transcription factor activity"/>
    <property type="evidence" value="ECO:0007669"/>
    <property type="project" value="InterPro"/>
</dbReference>
<dbReference type="STRING" id="200361.A0A453J1G3"/>
<reference evidence="5" key="1">
    <citation type="journal article" date="2014" name="Science">
        <title>Ancient hybridizations among the ancestral genomes of bread wheat.</title>
        <authorList>
            <consortium name="International Wheat Genome Sequencing Consortium,"/>
            <person name="Marcussen T."/>
            <person name="Sandve S.R."/>
            <person name="Heier L."/>
            <person name="Spannagl M."/>
            <person name="Pfeifer M."/>
            <person name="Jakobsen K.S."/>
            <person name="Wulff B.B."/>
            <person name="Steuernagel B."/>
            <person name="Mayer K.F."/>
            <person name="Olsen O.A."/>
        </authorList>
    </citation>
    <scope>NUCLEOTIDE SEQUENCE [LARGE SCALE GENOMIC DNA]</scope>
    <source>
        <strain evidence="5">cv. AL8/78</strain>
    </source>
</reference>
<protein>
    <recommendedName>
        <fullName evidence="3">C2H2-type domain-containing protein</fullName>
    </recommendedName>
</protein>
<dbReference type="PROSITE" id="PS50157">
    <property type="entry name" value="ZINC_FINGER_C2H2_2"/>
    <property type="match status" value="1"/>
</dbReference>
<evidence type="ECO:0000256" key="1">
    <source>
        <dbReference type="PROSITE-ProRule" id="PRU00042"/>
    </source>
</evidence>
<keyword evidence="1" id="KW-0862">Zinc</keyword>
<proteinExistence type="predicted"/>
<dbReference type="AlphaFoldDB" id="A0A453J1G3"/>
<reference evidence="5" key="2">
    <citation type="journal article" date="2017" name="Nat. Plants">
        <title>The Aegilops tauschii genome reveals multiple impacts of transposons.</title>
        <authorList>
            <person name="Zhao G."/>
            <person name="Zou C."/>
            <person name="Li K."/>
            <person name="Wang K."/>
            <person name="Li T."/>
            <person name="Gao L."/>
            <person name="Zhang X."/>
            <person name="Wang H."/>
            <person name="Yang Z."/>
            <person name="Liu X."/>
            <person name="Jiang W."/>
            <person name="Mao L."/>
            <person name="Kong X."/>
            <person name="Jiao Y."/>
            <person name="Jia J."/>
        </authorList>
    </citation>
    <scope>NUCLEOTIDE SEQUENCE [LARGE SCALE GENOMIC DNA]</scope>
    <source>
        <strain evidence="5">cv. AL8/78</strain>
    </source>
</reference>
<dbReference type="Proteomes" id="UP000015105">
    <property type="component" value="Chromosome 4D"/>
</dbReference>
<feature type="domain" description="C2H2-type" evidence="3">
    <location>
        <begin position="42"/>
        <end position="69"/>
    </location>
</feature>
<dbReference type="SUPFAM" id="SSF57667">
    <property type="entry name" value="beta-beta-alpha zinc fingers"/>
    <property type="match status" value="1"/>
</dbReference>
<feature type="compositionally biased region" description="Low complexity" evidence="2">
    <location>
        <begin position="78"/>
        <end position="93"/>
    </location>
</feature>
<evidence type="ECO:0000256" key="2">
    <source>
        <dbReference type="SAM" id="MobiDB-lite"/>
    </source>
</evidence>
<dbReference type="InterPro" id="IPR036236">
    <property type="entry name" value="Znf_C2H2_sf"/>
</dbReference>
<dbReference type="InterPro" id="IPR013087">
    <property type="entry name" value="Znf_C2H2_type"/>
</dbReference>
<sequence>KVCTVPGSIMEQLHSEMDEHELSLDLTLRVSPAAEAEQGGFFLCVYCDRKFRSSQALGGHQNAHKHERSLAHRRREMAAATGAHGAGTRAPAAQDERPRYVSAGDFVEASAGKAGRTEARSTWNVAAAPMPGGMTRRADDVDLSLRL</sequence>
<dbReference type="EnsemblPlants" id="AET4Gv20758400.1">
    <property type="protein sequence ID" value="AET4Gv20758400.1"/>
    <property type="gene ID" value="AET4Gv20758400"/>
</dbReference>
<dbReference type="GO" id="GO:0008270">
    <property type="term" value="F:zinc ion binding"/>
    <property type="evidence" value="ECO:0007669"/>
    <property type="project" value="UniProtKB-KW"/>
</dbReference>